<protein>
    <submittedName>
        <fullName evidence="2">Uncharacterized protein</fullName>
    </submittedName>
</protein>
<evidence type="ECO:0000256" key="1">
    <source>
        <dbReference type="SAM" id="MobiDB-lite"/>
    </source>
</evidence>
<dbReference type="AlphaFoldDB" id="A0A9X2UIG7"/>
<feature type="compositionally biased region" description="Low complexity" evidence="1">
    <location>
        <begin position="41"/>
        <end position="54"/>
    </location>
</feature>
<evidence type="ECO:0000313" key="2">
    <source>
        <dbReference type="EMBL" id="MCS4035341.1"/>
    </source>
</evidence>
<feature type="region of interest" description="Disordered" evidence="1">
    <location>
        <begin position="35"/>
        <end position="54"/>
    </location>
</feature>
<proteinExistence type="predicted"/>
<dbReference type="EMBL" id="JANUBF010000002">
    <property type="protein sequence ID" value="MCS4035341.1"/>
    <property type="molecule type" value="Genomic_DNA"/>
</dbReference>
<reference evidence="2" key="1">
    <citation type="submission" date="2022-08" db="EMBL/GenBank/DDBJ databases">
        <title>Genomic Encyclopedia of Type Strains, Phase V (KMG-V): Genome sequencing to study the core and pangenomes of soil and plant-associated prokaryotes.</title>
        <authorList>
            <person name="Whitman W."/>
        </authorList>
    </citation>
    <scope>NUCLEOTIDE SEQUENCE</scope>
    <source>
        <strain evidence="2">SP3012</strain>
    </source>
</reference>
<comment type="caution">
    <text evidence="2">The sequence shown here is derived from an EMBL/GenBank/DDBJ whole genome shotgun (WGS) entry which is preliminary data.</text>
</comment>
<gene>
    <name evidence="2" type="ORF">GGQ01_000385</name>
</gene>
<name>A0A9X2UIG7_9BACT</name>
<accession>A0A9X2UIG7</accession>
<organism evidence="2 3">
    <name type="scientific">Salinibacter ruber</name>
    <dbReference type="NCBI Taxonomy" id="146919"/>
    <lineage>
        <taxon>Bacteria</taxon>
        <taxon>Pseudomonadati</taxon>
        <taxon>Rhodothermota</taxon>
        <taxon>Rhodothermia</taxon>
        <taxon>Rhodothermales</taxon>
        <taxon>Salinibacteraceae</taxon>
        <taxon>Salinibacter</taxon>
    </lineage>
</organism>
<dbReference type="RefSeq" id="WP_259077920.1">
    <property type="nucleotide sequence ID" value="NZ_JANTZC010000007.1"/>
</dbReference>
<dbReference type="Proteomes" id="UP001155040">
    <property type="component" value="Unassembled WGS sequence"/>
</dbReference>
<evidence type="ECO:0000313" key="3">
    <source>
        <dbReference type="Proteomes" id="UP001155040"/>
    </source>
</evidence>
<sequence length="173" mass="18089">MPATATKRRSPTAVLIPLALALGALAVAVGPIGCSSEDASEAPPTEQTEETTSQPVLLNLGVEDHTQEHPFPDQLLIITPGGNQWQPAPLAGGGVTRAFEKYPVGEPKKLSLYPAGKDSSRLEVPITMKPDMSSVLASSRTDVFVYDDSLVVTGPAVPDEKASFDRPPGDSGS</sequence>